<feature type="compositionally biased region" description="Polar residues" evidence="1">
    <location>
        <begin position="196"/>
        <end position="209"/>
    </location>
</feature>
<feature type="compositionally biased region" description="Basic and acidic residues" evidence="1">
    <location>
        <begin position="316"/>
        <end position="341"/>
    </location>
</feature>
<organism evidence="2 3">
    <name type="scientific">Nonomuraea diastatica</name>
    <dbReference type="NCBI Taxonomy" id="1848329"/>
    <lineage>
        <taxon>Bacteria</taxon>
        <taxon>Bacillati</taxon>
        <taxon>Actinomycetota</taxon>
        <taxon>Actinomycetes</taxon>
        <taxon>Streptosporangiales</taxon>
        <taxon>Streptosporangiaceae</taxon>
        <taxon>Nonomuraea</taxon>
    </lineage>
</organism>
<feature type="region of interest" description="Disordered" evidence="1">
    <location>
        <begin position="192"/>
        <end position="232"/>
    </location>
</feature>
<feature type="compositionally biased region" description="Low complexity" evidence="1">
    <location>
        <begin position="210"/>
        <end position="225"/>
    </location>
</feature>
<proteinExistence type="predicted"/>
<feature type="region of interest" description="Disordered" evidence="1">
    <location>
        <begin position="265"/>
        <end position="346"/>
    </location>
</feature>
<protein>
    <submittedName>
        <fullName evidence="2">Uncharacterized protein</fullName>
    </submittedName>
</protein>
<evidence type="ECO:0000313" key="2">
    <source>
        <dbReference type="EMBL" id="TDD13765.1"/>
    </source>
</evidence>
<dbReference type="Gene3D" id="3.40.720.10">
    <property type="entry name" value="Alkaline Phosphatase, subunit A"/>
    <property type="match status" value="1"/>
</dbReference>
<feature type="compositionally biased region" description="Basic and acidic residues" evidence="1">
    <location>
        <begin position="274"/>
        <end position="290"/>
    </location>
</feature>
<comment type="caution">
    <text evidence="2">The sequence shown here is derived from an EMBL/GenBank/DDBJ whole genome shotgun (WGS) entry which is preliminary data.</text>
</comment>
<evidence type="ECO:0000256" key="1">
    <source>
        <dbReference type="SAM" id="MobiDB-lite"/>
    </source>
</evidence>
<dbReference type="SUPFAM" id="SSF53649">
    <property type="entry name" value="Alkaline phosphatase-like"/>
    <property type="match status" value="1"/>
</dbReference>
<accession>A0A4R4WEB3</accession>
<reference evidence="2 3" key="1">
    <citation type="submission" date="2019-03" db="EMBL/GenBank/DDBJ databases">
        <title>Draft genome sequences of novel Actinobacteria.</title>
        <authorList>
            <person name="Sahin N."/>
            <person name="Ay H."/>
            <person name="Saygin H."/>
        </authorList>
    </citation>
    <scope>NUCLEOTIDE SEQUENCE [LARGE SCALE GENOMIC DNA]</scope>
    <source>
        <strain evidence="2 3">KC712</strain>
    </source>
</reference>
<sequence length="368" mass="41143">MPLNVLVVLSDEQRWDTHGYAGNRATRTPHLDALAETSTELDGCHTPFPLFCPARANLWNRRMPSQSARFLERLDSRPGFAVCWFDAPHLPMVVPRPYDQIIDRCAVRLPGSFAAGLSAEPREVAEPPFATKYADPHDAGVRWPDPGAGISLADLAGRPEMGPTRSYVAAKSVPYGMDPVIWNARTDAVDAPSVRRNGTSRRITPTNGTARRSAACSLRRSATSSGRSPLRQRIHNETVHLIRRGLHRLGDRGCDARCGIRRRLGAGGHRHQGERHSDRREGATRDHRGEPPLARQGPRDVGRRRRQAGATHGRSRQADRGRPRPLPGRDGREPLQLEEGHWVTSRPRLPGRRRLRRRSRADGQHLWS</sequence>
<dbReference type="Proteomes" id="UP000294543">
    <property type="component" value="Unassembled WGS sequence"/>
</dbReference>
<dbReference type="EMBL" id="SMKP01000165">
    <property type="protein sequence ID" value="TDD13765.1"/>
    <property type="molecule type" value="Genomic_DNA"/>
</dbReference>
<dbReference type="InterPro" id="IPR017850">
    <property type="entry name" value="Alkaline_phosphatase_core_sf"/>
</dbReference>
<keyword evidence="3" id="KW-1185">Reference proteome</keyword>
<gene>
    <name evidence="2" type="ORF">E1294_39825</name>
</gene>
<evidence type="ECO:0000313" key="3">
    <source>
        <dbReference type="Proteomes" id="UP000294543"/>
    </source>
</evidence>
<dbReference type="AlphaFoldDB" id="A0A4R4WEB3"/>
<name>A0A4R4WEB3_9ACTN</name>